<keyword evidence="1" id="KW-0472">Membrane</keyword>
<name>A0AAD8I7U0_9APIA</name>
<feature type="transmembrane region" description="Helical" evidence="1">
    <location>
        <begin position="225"/>
        <end position="245"/>
    </location>
</feature>
<comment type="caution">
    <text evidence="2">The sequence shown here is derived from an EMBL/GenBank/DDBJ whole genome shotgun (WGS) entry which is preliminary data.</text>
</comment>
<keyword evidence="1" id="KW-0812">Transmembrane</keyword>
<keyword evidence="3" id="KW-1185">Reference proteome</keyword>
<dbReference type="Proteomes" id="UP001237642">
    <property type="component" value="Unassembled WGS sequence"/>
</dbReference>
<evidence type="ECO:0000313" key="2">
    <source>
        <dbReference type="EMBL" id="KAK1380348.1"/>
    </source>
</evidence>
<accession>A0AAD8I7U0</accession>
<reference evidence="2" key="2">
    <citation type="submission" date="2023-05" db="EMBL/GenBank/DDBJ databases">
        <authorList>
            <person name="Schelkunov M.I."/>
        </authorList>
    </citation>
    <scope>NUCLEOTIDE SEQUENCE</scope>
    <source>
        <strain evidence="2">Hsosn_3</strain>
        <tissue evidence="2">Leaf</tissue>
    </source>
</reference>
<dbReference type="EMBL" id="JAUIZM010000006">
    <property type="protein sequence ID" value="KAK1380348.1"/>
    <property type="molecule type" value="Genomic_DNA"/>
</dbReference>
<sequence length="258" mass="28833">MRDHFRTPQQLHKLPNRKLKWSSEQSRSPKRIVKQSLDSVIAPGSDDVLINFAKDLDDVQVDESSMENFIKSSSTAVSPSIASADFDLSPLCSTLTSDDSPSSSDLSLWCSTPTGDASPVSSNLSELSSTMTLDKVESNDVKLNRRTADLSEHVKGDSWKTELFAKKIRQVGTERKNSEDMILLSKRVLEELLKIAIEELHNLPEKRDWFSEIAENKVMNVLRKVFLATLTFMLLIICVGVFIFSSDDGSFYNGLVPT</sequence>
<keyword evidence="1" id="KW-1133">Transmembrane helix</keyword>
<reference evidence="2" key="1">
    <citation type="submission" date="2023-02" db="EMBL/GenBank/DDBJ databases">
        <title>Genome of toxic invasive species Heracleum sosnowskyi carries increased number of genes despite the absence of recent whole-genome duplications.</title>
        <authorList>
            <person name="Schelkunov M."/>
            <person name="Shtratnikova V."/>
            <person name="Makarenko M."/>
            <person name="Klepikova A."/>
            <person name="Omelchenko D."/>
            <person name="Novikova G."/>
            <person name="Obukhova E."/>
            <person name="Bogdanov V."/>
            <person name="Penin A."/>
            <person name="Logacheva M."/>
        </authorList>
    </citation>
    <scope>NUCLEOTIDE SEQUENCE</scope>
    <source>
        <strain evidence="2">Hsosn_3</strain>
        <tissue evidence="2">Leaf</tissue>
    </source>
</reference>
<evidence type="ECO:0000256" key="1">
    <source>
        <dbReference type="SAM" id="Phobius"/>
    </source>
</evidence>
<proteinExistence type="predicted"/>
<gene>
    <name evidence="2" type="ORF">POM88_027092</name>
</gene>
<protein>
    <submittedName>
        <fullName evidence="2">Uncharacterized protein</fullName>
    </submittedName>
</protein>
<organism evidence="2 3">
    <name type="scientific">Heracleum sosnowskyi</name>
    <dbReference type="NCBI Taxonomy" id="360622"/>
    <lineage>
        <taxon>Eukaryota</taxon>
        <taxon>Viridiplantae</taxon>
        <taxon>Streptophyta</taxon>
        <taxon>Embryophyta</taxon>
        <taxon>Tracheophyta</taxon>
        <taxon>Spermatophyta</taxon>
        <taxon>Magnoliopsida</taxon>
        <taxon>eudicotyledons</taxon>
        <taxon>Gunneridae</taxon>
        <taxon>Pentapetalae</taxon>
        <taxon>asterids</taxon>
        <taxon>campanulids</taxon>
        <taxon>Apiales</taxon>
        <taxon>Apiaceae</taxon>
        <taxon>Apioideae</taxon>
        <taxon>apioid superclade</taxon>
        <taxon>Tordylieae</taxon>
        <taxon>Tordyliinae</taxon>
        <taxon>Heracleum</taxon>
    </lineage>
</organism>
<dbReference type="AlphaFoldDB" id="A0AAD8I7U0"/>
<evidence type="ECO:0000313" key="3">
    <source>
        <dbReference type="Proteomes" id="UP001237642"/>
    </source>
</evidence>